<dbReference type="EMBL" id="MCFL01000026">
    <property type="protein sequence ID" value="ORZ34826.1"/>
    <property type="molecule type" value="Genomic_DNA"/>
</dbReference>
<dbReference type="AlphaFoldDB" id="A0A1Y2HJS7"/>
<reference evidence="2 3" key="1">
    <citation type="submission" date="2016-07" db="EMBL/GenBank/DDBJ databases">
        <title>Pervasive Adenine N6-methylation of Active Genes in Fungi.</title>
        <authorList>
            <consortium name="DOE Joint Genome Institute"/>
            <person name="Mondo S.J."/>
            <person name="Dannebaum R.O."/>
            <person name="Kuo R.C."/>
            <person name="Labutti K."/>
            <person name="Haridas S."/>
            <person name="Kuo A."/>
            <person name="Salamov A."/>
            <person name="Ahrendt S.R."/>
            <person name="Lipzen A."/>
            <person name="Sullivan W."/>
            <person name="Andreopoulos W.B."/>
            <person name="Clum A."/>
            <person name="Lindquist E."/>
            <person name="Daum C."/>
            <person name="Ramamoorthy G.K."/>
            <person name="Gryganskyi A."/>
            <person name="Culley D."/>
            <person name="Magnuson J.K."/>
            <person name="James T.Y."/>
            <person name="O'Malley M.A."/>
            <person name="Stajich J.E."/>
            <person name="Spatafora J.W."/>
            <person name="Visel A."/>
            <person name="Grigoriev I.V."/>
        </authorList>
    </citation>
    <scope>NUCLEOTIDE SEQUENCE [LARGE SCALE GENOMIC DNA]</scope>
    <source>
        <strain evidence="2 3">PL171</strain>
    </source>
</reference>
<evidence type="ECO:0000313" key="3">
    <source>
        <dbReference type="Proteomes" id="UP000193411"/>
    </source>
</evidence>
<dbReference type="Proteomes" id="UP000193411">
    <property type="component" value="Unassembled WGS sequence"/>
</dbReference>
<keyword evidence="3" id="KW-1185">Reference proteome</keyword>
<proteinExistence type="predicted"/>
<accession>A0A1Y2HJS7</accession>
<comment type="caution">
    <text evidence="2">The sequence shown here is derived from an EMBL/GenBank/DDBJ whole genome shotgun (WGS) entry which is preliminary data.</text>
</comment>
<evidence type="ECO:0008006" key="4">
    <source>
        <dbReference type="Google" id="ProtNLM"/>
    </source>
</evidence>
<feature type="chain" id="PRO_5010990132" description="Secreted protein" evidence="1">
    <location>
        <begin position="26"/>
        <end position="105"/>
    </location>
</feature>
<keyword evidence="1" id="KW-0732">Signal</keyword>
<name>A0A1Y2HJS7_9FUNG</name>
<protein>
    <recommendedName>
        <fullName evidence="4">Secreted protein</fullName>
    </recommendedName>
</protein>
<feature type="signal peptide" evidence="1">
    <location>
        <begin position="1"/>
        <end position="25"/>
    </location>
</feature>
<sequence>MSEAERAGFLASFLALLLVHRPNAGCHLQPPSSVAIEPVPPSPLAPCDWLITHARVASYHCTRRIPRYDNSTLIEANHDHICPSTVINTNSSRLDTPWSQTVLLR</sequence>
<evidence type="ECO:0000256" key="1">
    <source>
        <dbReference type="SAM" id="SignalP"/>
    </source>
</evidence>
<gene>
    <name evidence="2" type="ORF">BCR44DRAFT_1461666</name>
</gene>
<organism evidence="2 3">
    <name type="scientific">Catenaria anguillulae PL171</name>
    <dbReference type="NCBI Taxonomy" id="765915"/>
    <lineage>
        <taxon>Eukaryota</taxon>
        <taxon>Fungi</taxon>
        <taxon>Fungi incertae sedis</taxon>
        <taxon>Blastocladiomycota</taxon>
        <taxon>Blastocladiomycetes</taxon>
        <taxon>Blastocladiales</taxon>
        <taxon>Catenariaceae</taxon>
        <taxon>Catenaria</taxon>
    </lineage>
</organism>
<evidence type="ECO:0000313" key="2">
    <source>
        <dbReference type="EMBL" id="ORZ34826.1"/>
    </source>
</evidence>